<sequence>MRYTHPGGSSRRLPVGYPLRQLQTAGGATLSEDTRPEAADGPGPDETPTDTPRRRPGLTLAALLIAAFAVGLDQWTKFLAEANLDPQEPVRILGGLIYLSLTWNSGAAFSLGTGYTWIFTIVASAVVVFLVFLSRKIAYPAWAVAIGLVLGGAAGNLVDRYFREPGFAHGHVVDFLSAFKPFGEAFPIFNIADSALCCGVVLIVLLELTGHGFSPESRTPAKDEQDVEAEAA</sequence>
<keyword evidence="5 9" id="KW-0064">Aspartyl protease</keyword>
<evidence type="ECO:0000256" key="10">
    <source>
        <dbReference type="RuleBase" id="RU004181"/>
    </source>
</evidence>
<evidence type="ECO:0000256" key="2">
    <source>
        <dbReference type="ARBA" id="ARBA00022475"/>
    </source>
</evidence>
<feature type="transmembrane region" description="Helical" evidence="9">
    <location>
        <begin position="115"/>
        <end position="133"/>
    </location>
</feature>
<comment type="function">
    <text evidence="9">This protein specifically catalyzes the removal of signal peptides from prolipoproteins.</text>
</comment>
<dbReference type="NCBIfam" id="TIGR00077">
    <property type="entry name" value="lspA"/>
    <property type="match status" value="1"/>
</dbReference>
<comment type="subcellular location">
    <subcellularLocation>
        <location evidence="9">Cell membrane</location>
        <topology evidence="9">Multi-pass membrane protein</topology>
    </subcellularLocation>
</comment>
<comment type="pathway">
    <text evidence="9">Protein modification; lipoprotein biosynthesis (signal peptide cleavage).</text>
</comment>
<evidence type="ECO:0000256" key="7">
    <source>
        <dbReference type="ARBA" id="ARBA00022989"/>
    </source>
</evidence>
<keyword evidence="6 9" id="KW-0378">Hydrolase</keyword>
<dbReference type="PANTHER" id="PTHR33695:SF1">
    <property type="entry name" value="LIPOPROTEIN SIGNAL PEPTIDASE"/>
    <property type="match status" value="1"/>
</dbReference>
<evidence type="ECO:0000313" key="13">
    <source>
        <dbReference type="Proteomes" id="UP001499851"/>
    </source>
</evidence>
<dbReference type="EMBL" id="BAAAQF010000005">
    <property type="protein sequence ID" value="GAA1669745.1"/>
    <property type="molecule type" value="Genomic_DNA"/>
</dbReference>
<comment type="similarity">
    <text evidence="1 9 10">Belongs to the peptidase A8 family.</text>
</comment>
<keyword evidence="2 9" id="KW-1003">Cell membrane</keyword>
<dbReference type="PANTHER" id="PTHR33695">
    <property type="entry name" value="LIPOPROTEIN SIGNAL PEPTIDASE"/>
    <property type="match status" value="1"/>
</dbReference>
<protein>
    <recommendedName>
        <fullName evidence="9">Lipoprotein signal peptidase</fullName>
        <ecNumber evidence="9">3.4.23.36</ecNumber>
    </recommendedName>
    <alternativeName>
        <fullName evidence="9">Prolipoprotein signal peptidase</fullName>
    </alternativeName>
    <alternativeName>
        <fullName evidence="9">Signal peptidase II</fullName>
        <shortName evidence="9">SPase II</shortName>
    </alternativeName>
</protein>
<proteinExistence type="inferred from homology"/>
<dbReference type="Pfam" id="PF01252">
    <property type="entry name" value="Peptidase_A8"/>
    <property type="match status" value="1"/>
</dbReference>
<feature type="transmembrane region" description="Helical" evidence="9">
    <location>
        <begin position="58"/>
        <end position="80"/>
    </location>
</feature>
<keyword evidence="7 9" id="KW-1133">Transmembrane helix</keyword>
<keyword evidence="8 9" id="KW-0472">Membrane</keyword>
<keyword evidence="3 9" id="KW-0645">Protease</keyword>
<feature type="active site" evidence="9">
    <location>
        <position position="174"/>
    </location>
</feature>
<keyword evidence="4 9" id="KW-0812">Transmembrane</keyword>
<feature type="compositionally biased region" description="Low complexity" evidence="11">
    <location>
        <begin position="40"/>
        <end position="50"/>
    </location>
</feature>
<dbReference type="Proteomes" id="UP001499851">
    <property type="component" value="Unassembled WGS sequence"/>
</dbReference>
<gene>
    <name evidence="9 12" type="primary">lspA</name>
    <name evidence="12" type="ORF">GCM10009830_14460</name>
</gene>
<dbReference type="InterPro" id="IPR001872">
    <property type="entry name" value="Peptidase_A8"/>
</dbReference>
<name>A0ABN2GE65_9ACTN</name>
<evidence type="ECO:0000256" key="6">
    <source>
        <dbReference type="ARBA" id="ARBA00022801"/>
    </source>
</evidence>
<feature type="active site" evidence="9">
    <location>
        <position position="193"/>
    </location>
</feature>
<keyword evidence="13" id="KW-1185">Reference proteome</keyword>
<evidence type="ECO:0000256" key="5">
    <source>
        <dbReference type="ARBA" id="ARBA00022750"/>
    </source>
</evidence>
<accession>A0ABN2GE65</accession>
<feature type="region of interest" description="Disordered" evidence="11">
    <location>
        <begin position="24"/>
        <end position="55"/>
    </location>
</feature>
<feature type="transmembrane region" description="Helical" evidence="9">
    <location>
        <begin position="185"/>
        <end position="208"/>
    </location>
</feature>
<evidence type="ECO:0000256" key="3">
    <source>
        <dbReference type="ARBA" id="ARBA00022670"/>
    </source>
</evidence>
<evidence type="ECO:0000313" key="12">
    <source>
        <dbReference type="EMBL" id="GAA1669745.1"/>
    </source>
</evidence>
<evidence type="ECO:0000256" key="1">
    <source>
        <dbReference type="ARBA" id="ARBA00006139"/>
    </source>
</evidence>
<dbReference type="HAMAP" id="MF_00161">
    <property type="entry name" value="LspA"/>
    <property type="match status" value="1"/>
</dbReference>
<evidence type="ECO:0000256" key="9">
    <source>
        <dbReference type="HAMAP-Rule" id="MF_00161"/>
    </source>
</evidence>
<comment type="caution">
    <text evidence="12">The sequence shown here is derived from an EMBL/GenBank/DDBJ whole genome shotgun (WGS) entry which is preliminary data.</text>
</comment>
<feature type="transmembrane region" description="Helical" evidence="9">
    <location>
        <begin position="140"/>
        <end position="158"/>
    </location>
</feature>
<organism evidence="12 13">
    <name type="scientific">Glycomyces endophyticus</name>
    <dbReference type="NCBI Taxonomy" id="480996"/>
    <lineage>
        <taxon>Bacteria</taxon>
        <taxon>Bacillati</taxon>
        <taxon>Actinomycetota</taxon>
        <taxon>Actinomycetes</taxon>
        <taxon>Glycomycetales</taxon>
        <taxon>Glycomycetaceae</taxon>
        <taxon>Glycomyces</taxon>
    </lineage>
</organism>
<evidence type="ECO:0000256" key="11">
    <source>
        <dbReference type="SAM" id="MobiDB-lite"/>
    </source>
</evidence>
<evidence type="ECO:0000256" key="4">
    <source>
        <dbReference type="ARBA" id="ARBA00022692"/>
    </source>
</evidence>
<dbReference type="PRINTS" id="PR00781">
    <property type="entry name" value="LIPOSIGPTASE"/>
</dbReference>
<evidence type="ECO:0000256" key="8">
    <source>
        <dbReference type="ARBA" id="ARBA00023136"/>
    </source>
</evidence>
<comment type="catalytic activity">
    <reaction evidence="9">
        <text>Release of signal peptides from bacterial membrane prolipoproteins. Hydrolyzes -Xaa-Yaa-Zaa-|-(S,diacylglyceryl)Cys-, in which Xaa is hydrophobic (preferably Leu), and Yaa (Ala or Ser) and Zaa (Gly or Ala) have small, neutral side chains.</text>
        <dbReference type="EC" id="3.4.23.36"/>
    </reaction>
</comment>
<reference evidence="12 13" key="1">
    <citation type="journal article" date="2019" name="Int. J. Syst. Evol. Microbiol.">
        <title>The Global Catalogue of Microorganisms (GCM) 10K type strain sequencing project: providing services to taxonomists for standard genome sequencing and annotation.</title>
        <authorList>
            <consortium name="The Broad Institute Genomics Platform"/>
            <consortium name="The Broad Institute Genome Sequencing Center for Infectious Disease"/>
            <person name="Wu L."/>
            <person name="Ma J."/>
        </authorList>
    </citation>
    <scope>NUCLEOTIDE SEQUENCE [LARGE SCALE GENOMIC DNA]</scope>
    <source>
        <strain evidence="12 13">JCM 16001</strain>
    </source>
</reference>
<dbReference type="EC" id="3.4.23.36" evidence="9"/>